<dbReference type="Proteomes" id="UP001497482">
    <property type="component" value="Chromosome 3"/>
</dbReference>
<feature type="chain" id="PRO_5043774536" evidence="2">
    <location>
        <begin position="18"/>
        <end position="97"/>
    </location>
</feature>
<dbReference type="EMBL" id="OZ035825">
    <property type="protein sequence ID" value="CAL1602175.1"/>
    <property type="molecule type" value="Genomic_DNA"/>
</dbReference>
<gene>
    <name evidence="3" type="ORF">KC01_LOCUS29984</name>
</gene>
<evidence type="ECO:0000313" key="4">
    <source>
        <dbReference type="Proteomes" id="UP001497482"/>
    </source>
</evidence>
<evidence type="ECO:0000313" key="3">
    <source>
        <dbReference type="EMBL" id="CAL1602175.1"/>
    </source>
</evidence>
<keyword evidence="2" id="KW-0732">Signal</keyword>
<feature type="region of interest" description="Disordered" evidence="1">
    <location>
        <begin position="35"/>
        <end position="65"/>
    </location>
</feature>
<accession>A0AAV2LPK4</accession>
<proteinExistence type="predicted"/>
<evidence type="ECO:0000256" key="1">
    <source>
        <dbReference type="SAM" id="MobiDB-lite"/>
    </source>
</evidence>
<name>A0AAV2LPK4_KNICA</name>
<dbReference type="AlphaFoldDB" id="A0AAV2LPK4"/>
<reference evidence="3 4" key="1">
    <citation type="submission" date="2024-04" db="EMBL/GenBank/DDBJ databases">
        <authorList>
            <person name="Waldvogel A.-M."/>
            <person name="Schoenle A."/>
        </authorList>
    </citation>
    <scope>NUCLEOTIDE SEQUENCE [LARGE SCALE GENOMIC DNA]</scope>
</reference>
<organism evidence="3 4">
    <name type="scientific">Knipowitschia caucasica</name>
    <name type="common">Caucasian dwarf goby</name>
    <name type="synonym">Pomatoschistus caucasicus</name>
    <dbReference type="NCBI Taxonomy" id="637954"/>
    <lineage>
        <taxon>Eukaryota</taxon>
        <taxon>Metazoa</taxon>
        <taxon>Chordata</taxon>
        <taxon>Craniata</taxon>
        <taxon>Vertebrata</taxon>
        <taxon>Euteleostomi</taxon>
        <taxon>Actinopterygii</taxon>
        <taxon>Neopterygii</taxon>
        <taxon>Teleostei</taxon>
        <taxon>Neoteleostei</taxon>
        <taxon>Acanthomorphata</taxon>
        <taxon>Gobiaria</taxon>
        <taxon>Gobiiformes</taxon>
        <taxon>Gobioidei</taxon>
        <taxon>Gobiidae</taxon>
        <taxon>Gobiinae</taxon>
        <taxon>Knipowitschia</taxon>
    </lineage>
</organism>
<sequence length="97" mass="10876">MLLSLAVFLYVLRKTRGRRGGGCYRAGEVTAGGAEIERRSTEGPDLDKTPDLQAATKHESRGRREQACIRGKLTMETQLDLRHLNSKLLDSKLQLHE</sequence>
<keyword evidence="4" id="KW-1185">Reference proteome</keyword>
<evidence type="ECO:0000256" key="2">
    <source>
        <dbReference type="SAM" id="SignalP"/>
    </source>
</evidence>
<feature type="signal peptide" evidence="2">
    <location>
        <begin position="1"/>
        <end position="17"/>
    </location>
</feature>
<protein>
    <submittedName>
        <fullName evidence="3">Uncharacterized protein</fullName>
    </submittedName>
</protein>